<dbReference type="Proteomes" id="UP000284684">
    <property type="component" value="Unassembled WGS sequence"/>
</dbReference>
<evidence type="ECO:0000256" key="1">
    <source>
        <dbReference type="ARBA" id="ARBA00004459"/>
    </source>
</evidence>
<evidence type="ECO:0000256" key="2">
    <source>
        <dbReference type="ARBA" id="ARBA00009509"/>
    </source>
</evidence>
<keyword evidence="10" id="KW-1133">Transmembrane helix</keyword>
<dbReference type="RefSeq" id="WP_123583897.1">
    <property type="nucleotide sequence ID" value="NZ_MOBI01000021.1"/>
</dbReference>
<reference evidence="12 13" key="1">
    <citation type="submission" date="2016-10" db="EMBL/GenBank/DDBJ databases">
        <title>Comparative genome analysis of multiple Pseudomonas spp. focuses on biocontrol and plant growth promoting traits.</title>
        <authorList>
            <person name="Tao X.-Y."/>
            <person name="Taylor C.G."/>
        </authorList>
    </citation>
    <scope>NUCLEOTIDE SEQUENCE [LARGE SCALE GENOMIC DNA]</scope>
    <source>
        <strain evidence="12 13">37D10</strain>
    </source>
</reference>
<dbReference type="InterPro" id="IPR006182">
    <property type="entry name" value="FliF_N_dom"/>
</dbReference>
<dbReference type="PROSITE" id="PS51257">
    <property type="entry name" value="PROKAR_LIPOPROTEIN"/>
    <property type="match status" value="1"/>
</dbReference>
<evidence type="ECO:0000256" key="3">
    <source>
        <dbReference type="ARBA" id="ARBA00022448"/>
    </source>
</evidence>
<dbReference type="GO" id="GO:0009279">
    <property type="term" value="C:cell outer membrane"/>
    <property type="evidence" value="ECO:0007669"/>
    <property type="project" value="UniProtKB-SubCell"/>
</dbReference>
<accession>A0A423GNK3</accession>
<proteinExistence type="inferred from homology"/>
<dbReference type="Pfam" id="PF01514">
    <property type="entry name" value="YscJ_FliF"/>
    <property type="match status" value="1"/>
</dbReference>
<dbReference type="Gene3D" id="3.30.70.1530">
    <property type="entry name" value="Hypothetical protein rpa1041"/>
    <property type="match status" value="1"/>
</dbReference>
<dbReference type="Gene3D" id="3.30.300.30">
    <property type="match status" value="1"/>
</dbReference>
<feature type="transmembrane region" description="Helical" evidence="10">
    <location>
        <begin position="208"/>
        <end position="228"/>
    </location>
</feature>
<dbReference type="NCBIfam" id="TIGR02544">
    <property type="entry name" value="III_secr_YscJ"/>
    <property type="match status" value="1"/>
</dbReference>
<evidence type="ECO:0000256" key="4">
    <source>
        <dbReference type="ARBA" id="ARBA00022729"/>
    </source>
</evidence>
<evidence type="ECO:0000256" key="5">
    <source>
        <dbReference type="ARBA" id="ARBA00022927"/>
    </source>
</evidence>
<keyword evidence="3" id="KW-0813">Transport</keyword>
<dbReference type="EMBL" id="MOBI01000021">
    <property type="protein sequence ID" value="ROM93883.1"/>
    <property type="molecule type" value="Genomic_DNA"/>
</dbReference>
<evidence type="ECO:0000256" key="9">
    <source>
        <dbReference type="ARBA" id="ARBA00023288"/>
    </source>
</evidence>
<keyword evidence="9 10" id="KW-0449">Lipoprotein</keyword>
<feature type="domain" description="Flagellar M-ring N-terminal" evidence="11">
    <location>
        <begin position="22"/>
        <end position="190"/>
    </location>
</feature>
<sequence length="242" mass="26862">MRLYGCLVLLCLMLVGCRQPSLLEGLDQQQVNEVVSVLQRNNITATKVDNGKTGYSVHIAQADFAAAVDLLTLYSLPSRPRVEIAQMFPADSLVASPRAEKARLYSALEQRLEQSLNTLAGVVSARVHVSYDLESGESGRKAAPIHLSALVVRERDSEPQQLINDIKRFLKNSFSAMDYDHISVVLSKRGLIQHAAPSLEPRTRDFTWLYGIFALGVLAAAVYSAVLYRQMKRRETEHAPPN</sequence>
<dbReference type="PANTHER" id="PTHR30046">
    <property type="entry name" value="FLAGELLAR M-RING PROTEIN"/>
    <property type="match status" value="1"/>
</dbReference>
<name>A0A423GNK3_9PSED</name>
<dbReference type="InterPro" id="IPR045851">
    <property type="entry name" value="AMP-bd_C_sf"/>
</dbReference>
<dbReference type="PRINTS" id="PR01338">
    <property type="entry name" value="TYPE3OMKPROT"/>
</dbReference>
<evidence type="ECO:0000256" key="7">
    <source>
        <dbReference type="ARBA" id="ARBA00023139"/>
    </source>
</evidence>
<evidence type="ECO:0000313" key="13">
    <source>
        <dbReference type="Proteomes" id="UP000284684"/>
    </source>
</evidence>
<comment type="caution">
    <text evidence="12">The sequence shown here is derived from an EMBL/GenBank/DDBJ whole genome shotgun (WGS) entry which is preliminary data.</text>
</comment>
<keyword evidence="6 10" id="KW-0472">Membrane</keyword>
<keyword evidence="5" id="KW-0653">Protein transport</keyword>
<evidence type="ECO:0000256" key="8">
    <source>
        <dbReference type="ARBA" id="ARBA00023237"/>
    </source>
</evidence>
<keyword evidence="4 10" id="KW-0732">Signal</keyword>
<dbReference type="InterPro" id="IPR003282">
    <property type="entry name" value="T3SS_SctJ"/>
</dbReference>
<organism evidence="12 13">
    <name type="scientific">Pseudomonas brassicacearum</name>
    <dbReference type="NCBI Taxonomy" id="930166"/>
    <lineage>
        <taxon>Bacteria</taxon>
        <taxon>Pseudomonadati</taxon>
        <taxon>Pseudomonadota</taxon>
        <taxon>Gammaproteobacteria</taxon>
        <taxon>Pseudomonadales</taxon>
        <taxon>Pseudomonadaceae</taxon>
        <taxon>Pseudomonas</taxon>
    </lineage>
</organism>
<evidence type="ECO:0000313" key="12">
    <source>
        <dbReference type="EMBL" id="ROM93883.1"/>
    </source>
</evidence>
<dbReference type="NCBIfam" id="NF011852">
    <property type="entry name" value="PRK15324.1"/>
    <property type="match status" value="1"/>
</dbReference>
<keyword evidence="10" id="KW-0812">Transmembrane</keyword>
<keyword evidence="8 10" id="KW-0998">Cell outer membrane</keyword>
<gene>
    <name evidence="12" type="ORF">BK658_19685</name>
</gene>
<dbReference type="GO" id="GO:0009306">
    <property type="term" value="P:protein secretion"/>
    <property type="evidence" value="ECO:0007669"/>
    <property type="project" value="InterPro"/>
</dbReference>
<evidence type="ECO:0000259" key="11">
    <source>
        <dbReference type="Pfam" id="PF01514"/>
    </source>
</evidence>
<comment type="similarity">
    <text evidence="2 10">Belongs to the YscJ lipoprotein family.</text>
</comment>
<comment type="subcellular location">
    <subcellularLocation>
        <location evidence="1">Cell outer membrane</location>
        <topology evidence="1">Lipid-anchor</topology>
    </subcellularLocation>
</comment>
<dbReference type="PANTHER" id="PTHR30046:SF3">
    <property type="entry name" value="SECRETION SYSTEM APPARATUS LIPOPROTEIN SSAJ"/>
    <property type="match status" value="1"/>
</dbReference>
<dbReference type="InterPro" id="IPR043427">
    <property type="entry name" value="YscJ/FliF"/>
</dbReference>
<dbReference type="AlphaFoldDB" id="A0A423GNK3"/>
<keyword evidence="7 10" id="KW-0564">Palmitate</keyword>
<evidence type="ECO:0000256" key="6">
    <source>
        <dbReference type="ARBA" id="ARBA00023136"/>
    </source>
</evidence>
<evidence type="ECO:0000256" key="10">
    <source>
        <dbReference type="RuleBase" id="RU364102"/>
    </source>
</evidence>
<protein>
    <recommendedName>
        <fullName evidence="10">Lipoprotein</fullName>
    </recommendedName>
</protein>